<gene>
    <name evidence="5" type="primary">ecs3</name>
    <name evidence="4" type="synonym">ecsC</name>
</gene>
<evidence type="ECO:0000259" key="2">
    <source>
        <dbReference type="Pfam" id="PF00535"/>
    </source>
</evidence>
<evidence type="ECO:0000313" key="4">
    <source>
        <dbReference type="EMBL" id="AEK12224.1"/>
    </source>
</evidence>
<dbReference type="SUPFAM" id="SSF53756">
    <property type="entry name" value="UDP-Glycosyltransferase/glycogen phosphorylase"/>
    <property type="match status" value="1"/>
</dbReference>
<dbReference type="Pfam" id="PF00535">
    <property type="entry name" value="Glycos_transf_2"/>
    <property type="match status" value="1"/>
</dbReference>
<dbReference type="RefSeq" id="WP_061671257.1">
    <property type="nucleotide sequence ID" value="NZ_CP031236.1"/>
</dbReference>
<evidence type="ECO:0000313" key="3">
    <source>
        <dbReference type="EMBL" id="ADF59033.1"/>
    </source>
</evidence>
<reference evidence="4" key="3">
    <citation type="submission" date="2010-07" db="EMBL/GenBank/DDBJ databases">
        <title>Real-time PCR assays for detection of Haemophilus influenzae serotypes a-f and sequencing of serotype c, d, and e capsule biosynthesis regions.</title>
        <authorList>
            <person name="Dolan J.M."/>
            <person name="Hatcher C.P."/>
            <person name="Linscott K."/>
            <person name="Bach M.C."/>
            <person name="Mair R."/>
            <person name="Mayer L.W."/>
        </authorList>
    </citation>
    <scope>NUCLEOTIDE SEQUENCE</scope>
    <source>
        <strain evidence="4">M11853</strain>
    </source>
</reference>
<dbReference type="CDD" id="cd00761">
    <property type="entry name" value="Glyco_tranf_GTA_type"/>
    <property type="match status" value="1"/>
</dbReference>
<dbReference type="SUPFAM" id="SSF53448">
    <property type="entry name" value="Nucleotide-diphospho-sugar transferases"/>
    <property type="match status" value="1"/>
</dbReference>
<dbReference type="CAZy" id="GT2">
    <property type="family name" value="Glycosyltransferase Family 2"/>
</dbReference>
<dbReference type="InterPro" id="IPR029044">
    <property type="entry name" value="Nucleotide-diphossugar_trans"/>
</dbReference>
<dbReference type="InterPro" id="IPR001173">
    <property type="entry name" value="Glyco_trans_2-like"/>
</dbReference>
<dbReference type="AlphaFoldDB" id="D5G3J2"/>
<name>D5G3J2_HAEIF</name>
<dbReference type="EMBL" id="HM770878">
    <property type="protein sequence ID" value="AEK12224.1"/>
    <property type="molecule type" value="Genomic_DNA"/>
</dbReference>
<dbReference type="InterPro" id="IPR050834">
    <property type="entry name" value="Glycosyltransf_2"/>
</dbReference>
<dbReference type="PANTHER" id="PTHR43685:SF2">
    <property type="entry name" value="GLYCOSYLTRANSFERASE 2-LIKE DOMAIN-CONTAINING PROTEIN"/>
    <property type="match status" value="1"/>
</dbReference>
<evidence type="ECO:0000256" key="1">
    <source>
        <dbReference type="SAM" id="Coils"/>
    </source>
</evidence>
<feature type="coiled-coil region" evidence="1">
    <location>
        <begin position="41"/>
        <end position="103"/>
    </location>
</feature>
<proteinExistence type="predicted"/>
<evidence type="ECO:0000313" key="5">
    <source>
        <dbReference type="EMBL" id="CAT03328.1"/>
    </source>
</evidence>
<feature type="domain" description="Glycosyltransferase 2-like" evidence="2">
    <location>
        <begin position="309"/>
        <end position="416"/>
    </location>
</feature>
<dbReference type="EMBL" id="HM053635">
    <property type="protein sequence ID" value="ADF59033.1"/>
    <property type="molecule type" value="Genomic_DNA"/>
</dbReference>
<reference evidence="5" key="1">
    <citation type="journal article" date="2010" name="J. Clin. Microbiol.">
        <title>Genetic characterization of the capsulation locus of Haemophilus influenzae serotype e.</title>
        <authorList>
            <person name="Giufre M."/>
            <person name="Cardines R."/>
            <person name="Mastrantonio P."/>
            <person name="Cerquetti M."/>
        </authorList>
    </citation>
    <scope>NUCLEOTIDE SEQUENCE</scope>
    <source>
        <strain evidence="5">Hi274</strain>
    </source>
</reference>
<keyword evidence="1" id="KW-0175">Coiled coil</keyword>
<accession>D5G3J2</accession>
<protein>
    <submittedName>
        <fullName evidence="5">Ecs3</fullName>
    </submittedName>
    <submittedName>
        <fullName evidence="4">EcsC</fullName>
    </submittedName>
</protein>
<dbReference type="SMR" id="D5G3J2"/>
<dbReference type="PANTHER" id="PTHR43685">
    <property type="entry name" value="GLYCOSYLTRANSFERASE"/>
    <property type="match status" value="1"/>
</dbReference>
<dbReference type="Gene3D" id="3.90.550.10">
    <property type="entry name" value="Spore Coat Polysaccharide Biosynthesis Protein SpsA, Chain A"/>
    <property type="match status" value="1"/>
</dbReference>
<sequence>MSKRKKIKKNQKKYHSYEEKIVPQQEFFQFNTSLTLFHNTAIEQDKRIQRLQNKIDFLQEEKKNLTKAIREFEVVHREWLQEKSNLTRQKEQLEKKALSYEHSMSFRLGYALIFGFKSWTGFKHLIKTLYTLPFEKRTKKQQRTEISVTLRKPDYLTINWKGRRTITQWTSLPQKEFKDFIELFAVERLELRNRGFFQTIACKNIDQLVLSINIDSEETPKQTKQALAAITFLDKDNNTLESSIELPQSKKLGKYYFYLNTEKDQQDNLFIIPPLDCENIKLDIVPWDIKGKISVHNKVGISHYTNGISIILPTYKGVNTIKKCLDSLNNQDLSYSLFEIIVVMNGPKDGTEELLRQYKLENPNLNLRYYSLKEANVSKARNFAIQKAKFSWTTFIDDDDYVDTKFLSSLYSKAMYNTLTLTGIEDVYGEEIVVSPITKQLDKAILKDDIQYNDVTSTLTMNACKLVPTYMVKSVEYDSNLRSGEDVVFWSEVLAKFMPRVSLVPEYQYANYKRVVRDNSVSRQKESYDFNVLQRLEVIKKLSDLIKGTYNQYINQFIQSKIKAQSGFITRYLKKNPDDFSKCIRDIQNLKINNHIIRDINALFSDTLIISYCFAPFIDTSGVVMSKRIREMNKPVDIIYNNMDKVRPIDEELMLIADPYLGETIKLNSPQSFSNWHSIEQFATNTLVEVAKLFTKRRVYKSIYSRAMWPASHFAAAILKIKYPQLKWSAEFSDPVLMDVSGKARFEELPIEWLIHHGFISGKTETYINNNLFYWCEALPYLYADELIFTNENQLEYMLSYADESHKDIIRSKAVILPQPTLPRNFYEISCAKIELDNNYTNLAYFGSFYVNRGFTPFVDAWKELPNQLRESFRLYIYTQQNRESILETTPKELHDLIIIQPYVSYFDFLHLSDQFDALVVMDAETEGLKVNNPYLPSKISDYLGSKSDIIALIETGSPMSKINHPNLFKVELKDKESIISILPRLNKNKG</sequence>
<dbReference type="EMBL" id="FM882247">
    <property type="protein sequence ID" value="CAT03328.1"/>
    <property type="molecule type" value="Genomic_DNA"/>
</dbReference>
<reference evidence="3" key="2">
    <citation type="submission" date="2010-04" db="EMBL/GenBank/DDBJ databases">
        <authorList>
            <person name="Lam T.-T."/>
            <person name="Vogel U."/>
            <person name="Claus H."/>
        </authorList>
    </citation>
    <scope>NUCLEOTIDE SEQUENCE</scope>
    <source>
        <strain evidence="3">ATCC 8142</strain>
    </source>
</reference>
<organism evidence="5">
    <name type="scientific">Haemophilus influenzae</name>
    <dbReference type="NCBI Taxonomy" id="727"/>
    <lineage>
        <taxon>Bacteria</taxon>
        <taxon>Pseudomonadati</taxon>
        <taxon>Pseudomonadota</taxon>
        <taxon>Gammaproteobacteria</taxon>
        <taxon>Pasteurellales</taxon>
        <taxon>Pasteurellaceae</taxon>
        <taxon>Haemophilus</taxon>
    </lineage>
</organism>
<reference evidence="3" key="4">
    <citation type="journal article" date="2011" name="Int. J. Med. Microbiol.">
        <title>New diagnostic PCR for Haemophilus influenzae serotype e based on the cap locus of strain ATCC 8142.</title>
        <authorList>
            <person name="Lam T.T."/>
            <person name="Elias J."/>
            <person name="Frosch M."/>
            <person name="Vogel U."/>
            <person name="Claus H."/>
        </authorList>
    </citation>
    <scope>NUCLEOTIDE SEQUENCE</scope>
    <source>
        <strain evidence="3">ATCC 8142</strain>
    </source>
</reference>